<sequence length="205" mass="22050">MCINLINVVRSSLIVPWFRTISPVLSWGLTPFSGSFKLESGPTDLVVKLGMAAANILVSHIQMATFRESASLDFLQVCVFSKVLETIEATFTEVRGPMGGDWVKWPSRQTSAAEKHRSSMVSLEDSSSCTSGGTWGNGSDSCGRSTLASASMLIDALALGLAGWYSVKSPMVSTPVKSMALGCLQMLVKLGRSMLKIGPHKRKNM</sequence>
<evidence type="ECO:0000313" key="1">
    <source>
        <dbReference type="EMBL" id="KAF9754783.1"/>
    </source>
</evidence>
<proteinExistence type="predicted"/>
<comment type="caution">
    <text evidence="1">The sequence shown here is derived from an EMBL/GenBank/DDBJ whole genome shotgun (WGS) entry which is preliminary data.</text>
</comment>
<organism evidence="1 2">
    <name type="scientific">Bionectria ochroleuca</name>
    <name type="common">Gliocladium roseum</name>
    <dbReference type="NCBI Taxonomy" id="29856"/>
    <lineage>
        <taxon>Eukaryota</taxon>
        <taxon>Fungi</taxon>
        <taxon>Dikarya</taxon>
        <taxon>Ascomycota</taxon>
        <taxon>Pezizomycotina</taxon>
        <taxon>Sordariomycetes</taxon>
        <taxon>Hypocreomycetidae</taxon>
        <taxon>Hypocreales</taxon>
        <taxon>Bionectriaceae</taxon>
        <taxon>Clonostachys</taxon>
    </lineage>
</organism>
<evidence type="ECO:0000313" key="2">
    <source>
        <dbReference type="Proteomes" id="UP000616885"/>
    </source>
</evidence>
<gene>
    <name evidence="1" type="ORF">IM811_010224</name>
</gene>
<name>A0A8H7NFQ0_BIOOC</name>
<accession>A0A8H7NFQ0</accession>
<dbReference type="Proteomes" id="UP000616885">
    <property type="component" value="Unassembled WGS sequence"/>
</dbReference>
<reference evidence="1" key="1">
    <citation type="submission" date="2020-10" db="EMBL/GenBank/DDBJ databases">
        <title>High-Quality Genome Resource of Clonostachys rosea strain S41 by Oxford Nanopore Long-Read Sequencing.</title>
        <authorList>
            <person name="Wang H."/>
        </authorList>
    </citation>
    <scope>NUCLEOTIDE SEQUENCE</scope>
    <source>
        <strain evidence="1">S41</strain>
    </source>
</reference>
<dbReference type="AlphaFoldDB" id="A0A8H7NFQ0"/>
<protein>
    <submittedName>
        <fullName evidence="1">Uncharacterized protein</fullName>
    </submittedName>
</protein>
<dbReference type="EMBL" id="JADCTT010000003">
    <property type="protein sequence ID" value="KAF9754783.1"/>
    <property type="molecule type" value="Genomic_DNA"/>
</dbReference>